<dbReference type="PANTHER" id="PTHR43767:SF1">
    <property type="entry name" value="NONRIBOSOMAL PEPTIDE SYNTHASE PES1 (EUROFUNG)-RELATED"/>
    <property type="match status" value="1"/>
</dbReference>
<dbReference type="Gene3D" id="3.30.300.30">
    <property type="match status" value="1"/>
</dbReference>
<protein>
    <submittedName>
        <fullName evidence="3">Unannotated protein</fullName>
    </submittedName>
</protein>
<dbReference type="PANTHER" id="PTHR43767">
    <property type="entry name" value="LONG-CHAIN-FATTY-ACID--COA LIGASE"/>
    <property type="match status" value="1"/>
</dbReference>
<dbReference type="Pfam" id="PF00501">
    <property type="entry name" value="AMP-binding"/>
    <property type="match status" value="1"/>
</dbReference>
<dbReference type="AlphaFoldDB" id="A0A6J7H0X0"/>
<feature type="domain" description="AMP-binding enzyme C-terminal" evidence="2">
    <location>
        <begin position="447"/>
        <end position="524"/>
    </location>
</feature>
<name>A0A6J7H0X0_9ZZZZ</name>
<dbReference type="Gene3D" id="3.40.50.12780">
    <property type="entry name" value="N-terminal domain of ligase-like"/>
    <property type="match status" value="1"/>
</dbReference>
<feature type="domain" description="AMP-dependent synthetase/ligase" evidence="1">
    <location>
        <begin position="24"/>
        <end position="397"/>
    </location>
</feature>
<dbReference type="GO" id="GO:0016878">
    <property type="term" value="F:acid-thiol ligase activity"/>
    <property type="evidence" value="ECO:0007669"/>
    <property type="project" value="UniProtKB-ARBA"/>
</dbReference>
<reference evidence="3" key="1">
    <citation type="submission" date="2020-05" db="EMBL/GenBank/DDBJ databases">
        <authorList>
            <person name="Chiriac C."/>
            <person name="Salcher M."/>
            <person name="Ghai R."/>
            <person name="Kavagutti S V."/>
        </authorList>
    </citation>
    <scope>NUCLEOTIDE SEQUENCE</scope>
</reference>
<sequence length="546" mass="59748">MRTYRDLHPIFEDQERWTLPHVLRERARTHGDRIYLDVPSQGGRWTYAETLETSEAIAAGLLGLAVPGDRVLIMAANSGELVLSWFGAALAGMAEVPINTAYAGSFLEHQVRTTSPRVAVVDPEFAARFTTGSDAYASIDAFLVLGDGEARDDAIATLAGAGFDARPWTGLLSSAPVDLPEVHAHDLACVLFTSGTTGLSKGVMMPHAHMLFFAQEGASLTRLTDDDVYMCVGPLFHGNAQFLAAYPALLAGARFVLQERFSASRWVQQLRDSGATVTNFVGVMMDWTWKQPVRPDDADNALRCIFAAPTASSIVEGFRERFGVDAFVESFGLTETSMPFLSPYGEERPPGAAGLLVDEWFDVRLVDPATDREVEVGQVGELLVRTKQPWTMCAGYYGMPEKTAEAQRNLWFHTGDALRRDEDGWFYFVDRFKDAIRRRGENISSYEVEQAVLGHADVAECAAVAAPASTEAGEDEVAVFVVPLEGAEVAIDDLRSWCDERLPAFARPEYVAVLDRLPMTPSGKVRKLELRELAQELAATAAGAAR</sequence>
<dbReference type="SUPFAM" id="SSF56801">
    <property type="entry name" value="Acetyl-CoA synthetase-like"/>
    <property type="match status" value="1"/>
</dbReference>
<dbReference type="InterPro" id="IPR025110">
    <property type="entry name" value="AMP-bd_C"/>
</dbReference>
<dbReference type="InterPro" id="IPR000873">
    <property type="entry name" value="AMP-dep_synth/lig_dom"/>
</dbReference>
<proteinExistence type="predicted"/>
<evidence type="ECO:0000259" key="2">
    <source>
        <dbReference type="Pfam" id="PF13193"/>
    </source>
</evidence>
<dbReference type="PROSITE" id="PS00455">
    <property type="entry name" value="AMP_BINDING"/>
    <property type="match status" value="1"/>
</dbReference>
<dbReference type="EMBL" id="CAFBMK010000052">
    <property type="protein sequence ID" value="CAB4910130.1"/>
    <property type="molecule type" value="Genomic_DNA"/>
</dbReference>
<dbReference type="InterPro" id="IPR042099">
    <property type="entry name" value="ANL_N_sf"/>
</dbReference>
<dbReference type="Pfam" id="PF13193">
    <property type="entry name" value="AMP-binding_C"/>
    <property type="match status" value="1"/>
</dbReference>
<dbReference type="InterPro" id="IPR050237">
    <property type="entry name" value="ATP-dep_AMP-bd_enzyme"/>
</dbReference>
<organism evidence="3">
    <name type="scientific">freshwater metagenome</name>
    <dbReference type="NCBI Taxonomy" id="449393"/>
    <lineage>
        <taxon>unclassified sequences</taxon>
        <taxon>metagenomes</taxon>
        <taxon>ecological metagenomes</taxon>
    </lineage>
</organism>
<evidence type="ECO:0000313" key="3">
    <source>
        <dbReference type="EMBL" id="CAB4910130.1"/>
    </source>
</evidence>
<accession>A0A6J7H0X0</accession>
<evidence type="ECO:0000259" key="1">
    <source>
        <dbReference type="Pfam" id="PF00501"/>
    </source>
</evidence>
<gene>
    <name evidence="3" type="ORF">UFOPK3564_01174</name>
</gene>
<dbReference type="InterPro" id="IPR020845">
    <property type="entry name" value="AMP-binding_CS"/>
</dbReference>
<dbReference type="InterPro" id="IPR045851">
    <property type="entry name" value="AMP-bd_C_sf"/>
</dbReference>